<evidence type="ECO:0000313" key="1">
    <source>
        <dbReference type="EMBL" id="MBG6089129.1"/>
    </source>
</evidence>
<proteinExistence type="predicted"/>
<gene>
    <name evidence="1" type="ORF">IW256_003242</name>
</gene>
<dbReference type="GO" id="GO:0016491">
    <property type="term" value="F:oxidoreductase activity"/>
    <property type="evidence" value="ECO:0007669"/>
    <property type="project" value="TreeGrafter"/>
</dbReference>
<reference evidence="1" key="1">
    <citation type="submission" date="2020-11" db="EMBL/GenBank/DDBJ databases">
        <title>Sequencing the genomes of 1000 actinobacteria strains.</title>
        <authorList>
            <person name="Klenk H.-P."/>
        </authorList>
    </citation>
    <scope>NUCLEOTIDE SEQUENCE</scope>
    <source>
        <strain evidence="1">DSM 43175</strain>
    </source>
</reference>
<dbReference type="AlphaFoldDB" id="A0A931DDL4"/>
<dbReference type="SUPFAM" id="SSF48371">
    <property type="entry name" value="ARM repeat"/>
    <property type="match status" value="1"/>
</dbReference>
<dbReference type="Pfam" id="PF13646">
    <property type="entry name" value="HEAT_2"/>
    <property type="match status" value="1"/>
</dbReference>
<organism evidence="1 2">
    <name type="scientific">Actinomadura viridis</name>
    <dbReference type="NCBI Taxonomy" id="58110"/>
    <lineage>
        <taxon>Bacteria</taxon>
        <taxon>Bacillati</taxon>
        <taxon>Actinomycetota</taxon>
        <taxon>Actinomycetes</taxon>
        <taxon>Streptosporangiales</taxon>
        <taxon>Thermomonosporaceae</taxon>
        <taxon>Actinomadura</taxon>
    </lineage>
</organism>
<sequence length="505" mass="53947">MLAGHQITFFLREIGSADPARRAAAAKGLGHMAGHVTELAALAADPDPRVRAAAALALGRQGEAAPTGPLVALCADPDAEVRRRAVNALDRIGASGPEVAAGFVQRIGDNELRSRPLVLDWLRRYAVPVPAGSLLPLIAEPDPRIWSLAASLLRLLPEADAVFADLVRTAPEEVRRRGLRMLASPQAGLPGIGAGATPETREAAWRRLWDPEPLVVRALLAALEAETEPFARNVLLGALAARRVPEAAAPAAAWLADPECGPSAASALGGAGTVEAVDLLRRFALGPGPREDRLRGAALRALGTAGGVPEAESLFGLLDDPAEPVRLGAAEGLGAFFQRFDGSVHGRLERWRAERVPGQPVPPPADDPAVRGLARRTAERLARMLALDVRHADTYHNALWHLPEARPLLPALLEHPEGRVRSTALHLAERFGDIGFGERLRFLDDVHHTVRQGAALSFLLLAEQRGLTPDERDTLRPRLVRGQGDPDRFVRTFTTKALAHLGRAG</sequence>
<keyword evidence="2" id="KW-1185">Reference proteome</keyword>
<dbReference type="Gene3D" id="1.25.10.10">
    <property type="entry name" value="Leucine-rich Repeat Variant"/>
    <property type="match status" value="3"/>
</dbReference>
<dbReference type="InterPro" id="IPR016024">
    <property type="entry name" value="ARM-type_fold"/>
</dbReference>
<accession>A0A931DDL4</accession>
<dbReference type="InterPro" id="IPR011989">
    <property type="entry name" value="ARM-like"/>
</dbReference>
<comment type="caution">
    <text evidence="1">The sequence shown here is derived from an EMBL/GenBank/DDBJ whole genome shotgun (WGS) entry which is preliminary data.</text>
</comment>
<dbReference type="RefSeq" id="WP_197011773.1">
    <property type="nucleotide sequence ID" value="NZ_BAABES010000022.1"/>
</dbReference>
<dbReference type="PANTHER" id="PTHR12697">
    <property type="entry name" value="PBS LYASE HEAT-LIKE PROTEIN"/>
    <property type="match status" value="1"/>
</dbReference>
<protein>
    <submittedName>
        <fullName evidence="1">HEAT repeat protein</fullName>
    </submittedName>
</protein>
<dbReference type="Proteomes" id="UP000614047">
    <property type="component" value="Unassembled WGS sequence"/>
</dbReference>
<dbReference type="PANTHER" id="PTHR12697:SF5">
    <property type="entry name" value="DEOXYHYPUSINE HYDROXYLASE"/>
    <property type="match status" value="1"/>
</dbReference>
<evidence type="ECO:0000313" key="2">
    <source>
        <dbReference type="Proteomes" id="UP000614047"/>
    </source>
</evidence>
<dbReference type="EMBL" id="JADOUA010000001">
    <property type="protein sequence ID" value="MBG6089129.1"/>
    <property type="molecule type" value="Genomic_DNA"/>
</dbReference>
<name>A0A931DDL4_9ACTN</name>